<evidence type="ECO:0000256" key="3">
    <source>
        <dbReference type="SAM" id="SignalP"/>
    </source>
</evidence>
<sequence>MSAIKSSILSLLLFSSFTVLATTECMDTAGKIILNSSEDESGASCKCILGYSGTLIKESEDKFLGTCTLIQDSKGVSSYSWVIPIAVLMPAVAIDFGMFYYAYTIAGMPNITREELFRHLRLYNEVDISGADSQTLGEGTDSVFNEVRSNFDPSDSTEGDFELNMTAEGYEINIPMNELLIKEDLPVTPPGEPPVTELPNSTTLSPTGDPDSPRFSPQTEGSSDEGINLEGFSEQVKNVRENIMEEANLEETSSGGEEVSAYFEGQTISNPGIPDIAPTDTLVNNIEEWEEDTNLGCK</sequence>
<reference evidence="5" key="1">
    <citation type="submission" date="2016-09" db="EMBL/GenBank/DDBJ databases">
        <title>Genome Sequence of Bathymodiolus thermophilus sulfur-oxidizing gill endosymbiont.</title>
        <authorList>
            <person name="Ponnudurai R."/>
            <person name="Kleiner M."/>
            <person name="Sayavedra L."/>
            <person name="Thuermer A."/>
            <person name="Felbeck H."/>
            <person name="Schlueter R."/>
            <person name="Schweder T."/>
            <person name="Markert S."/>
        </authorList>
    </citation>
    <scope>NUCLEOTIDE SEQUENCE [LARGE SCALE GENOMIC DNA]</scope>
    <source>
        <strain evidence="5">BAT/CrabSpa'14</strain>
    </source>
</reference>
<protein>
    <submittedName>
        <fullName evidence="4">Uncharacterized protein</fullName>
    </submittedName>
</protein>
<organism evidence="4 5">
    <name type="scientific">Bathymodiolus thermophilus thioautotrophic gill symbiont</name>
    <dbReference type="NCBI Taxonomy" id="2360"/>
    <lineage>
        <taxon>Bacteria</taxon>
        <taxon>Pseudomonadati</taxon>
        <taxon>Pseudomonadota</taxon>
        <taxon>Gammaproteobacteria</taxon>
        <taxon>sulfur-oxidizing symbionts</taxon>
    </lineage>
</organism>
<evidence type="ECO:0000313" key="4">
    <source>
        <dbReference type="EMBL" id="OIR24232.1"/>
    </source>
</evidence>
<feature type="transmembrane region" description="Helical" evidence="2">
    <location>
        <begin position="81"/>
        <end position="103"/>
    </location>
</feature>
<dbReference type="EMBL" id="MIQH01000774">
    <property type="protein sequence ID" value="OIR24232.1"/>
    <property type="molecule type" value="Genomic_DNA"/>
</dbReference>
<feature type="region of interest" description="Disordered" evidence="1">
    <location>
        <begin position="184"/>
        <end position="227"/>
    </location>
</feature>
<dbReference type="RefSeq" id="WP_071564869.1">
    <property type="nucleotide sequence ID" value="NZ_CAESAR020000122.1"/>
</dbReference>
<keyword evidence="3" id="KW-0732">Signal</keyword>
<keyword evidence="2" id="KW-1133">Transmembrane helix</keyword>
<feature type="signal peptide" evidence="3">
    <location>
        <begin position="1"/>
        <end position="21"/>
    </location>
</feature>
<keyword evidence="2" id="KW-0472">Membrane</keyword>
<evidence type="ECO:0000256" key="1">
    <source>
        <dbReference type="SAM" id="MobiDB-lite"/>
    </source>
</evidence>
<keyword evidence="2" id="KW-0812">Transmembrane</keyword>
<name>A0A1J5TTS1_9GAMM</name>
<dbReference type="Proteomes" id="UP000182798">
    <property type="component" value="Unassembled WGS sequence"/>
</dbReference>
<accession>A0A1J5TTS1</accession>
<evidence type="ECO:0000256" key="2">
    <source>
        <dbReference type="SAM" id="Phobius"/>
    </source>
</evidence>
<feature type="chain" id="PRO_5009635850" evidence="3">
    <location>
        <begin position="22"/>
        <end position="298"/>
    </location>
</feature>
<proteinExistence type="predicted"/>
<evidence type="ECO:0000313" key="5">
    <source>
        <dbReference type="Proteomes" id="UP000182798"/>
    </source>
</evidence>
<dbReference type="AlphaFoldDB" id="A0A1J5TTS1"/>
<comment type="caution">
    <text evidence="4">The sequence shown here is derived from an EMBL/GenBank/DDBJ whole genome shotgun (WGS) entry which is preliminary data.</text>
</comment>
<gene>
    <name evidence="4" type="ORF">BGC33_09785</name>
</gene>